<dbReference type="AlphaFoldDB" id="A0AAW1LUL5"/>
<organism evidence="2 3">
    <name type="scientific">Popillia japonica</name>
    <name type="common">Japanese beetle</name>
    <dbReference type="NCBI Taxonomy" id="7064"/>
    <lineage>
        <taxon>Eukaryota</taxon>
        <taxon>Metazoa</taxon>
        <taxon>Ecdysozoa</taxon>
        <taxon>Arthropoda</taxon>
        <taxon>Hexapoda</taxon>
        <taxon>Insecta</taxon>
        <taxon>Pterygota</taxon>
        <taxon>Neoptera</taxon>
        <taxon>Endopterygota</taxon>
        <taxon>Coleoptera</taxon>
        <taxon>Polyphaga</taxon>
        <taxon>Scarabaeiformia</taxon>
        <taxon>Scarabaeidae</taxon>
        <taxon>Rutelinae</taxon>
        <taxon>Popillia</taxon>
    </lineage>
</organism>
<evidence type="ECO:0000313" key="2">
    <source>
        <dbReference type="EMBL" id="KAK9738894.1"/>
    </source>
</evidence>
<keyword evidence="3" id="KW-1185">Reference proteome</keyword>
<feature type="transmembrane region" description="Helical" evidence="1">
    <location>
        <begin position="13"/>
        <end position="38"/>
    </location>
</feature>
<dbReference type="Proteomes" id="UP001458880">
    <property type="component" value="Unassembled WGS sequence"/>
</dbReference>
<evidence type="ECO:0000256" key="1">
    <source>
        <dbReference type="SAM" id="Phobius"/>
    </source>
</evidence>
<sequence>MYILEHANLNAELWVVTVLFLVFRLALQFFSSTQFASITTTVRRRGFRIKRARIAIIHIYNAKGGKKKRVSPSSLDSVVACALPTSGCAEPSLPPPPPAPSETSSGIVSHTIVSRTYLIISDNKTILDLPTQRRSIKGRLFSDTDKSALKKNLPYP</sequence>
<dbReference type="EMBL" id="JASPKY010000081">
    <property type="protein sequence ID" value="KAK9738894.1"/>
    <property type="molecule type" value="Genomic_DNA"/>
</dbReference>
<comment type="caution">
    <text evidence="2">The sequence shown here is derived from an EMBL/GenBank/DDBJ whole genome shotgun (WGS) entry which is preliminary data.</text>
</comment>
<reference evidence="2 3" key="1">
    <citation type="journal article" date="2024" name="BMC Genomics">
        <title>De novo assembly and annotation of Popillia japonica's genome with initial clues to its potential as an invasive pest.</title>
        <authorList>
            <person name="Cucini C."/>
            <person name="Boschi S."/>
            <person name="Funari R."/>
            <person name="Cardaioli E."/>
            <person name="Iannotti N."/>
            <person name="Marturano G."/>
            <person name="Paoli F."/>
            <person name="Bruttini M."/>
            <person name="Carapelli A."/>
            <person name="Frati F."/>
            <person name="Nardi F."/>
        </authorList>
    </citation>
    <scope>NUCLEOTIDE SEQUENCE [LARGE SCALE GENOMIC DNA]</scope>
    <source>
        <strain evidence="2">DMR45628</strain>
    </source>
</reference>
<evidence type="ECO:0008006" key="4">
    <source>
        <dbReference type="Google" id="ProtNLM"/>
    </source>
</evidence>
<name>A0AAW1LUL5_POPJA</name>
<keyword evidence="1" id="KW-1133">Transmembrane helix</keyword>
<keyword evidence="1" id="KW-0812">Transmembrane</keyword>
<keyword evidence="1" id="KW-0472">Membrane</keyword>
<accession>A0AAW1LUL5</accession>
<proteinExistence type="predicted"/>
<gene>
    <name evidence="2" type="ORF">QE152_g9473</name>
</gene>
<evidence type="ECO:0000313" key="3">
    <source>
        <dbReference type="Proteomes" id="UP001458880"/>
    </source>
</evidence>
<protein>
    <recommendedName>
        <fullName evidence="4">ATP synthase F0 subunit 8</fullName>
    </recommendedName>
</protein>